<evidence type="ECO:0000256" key="1">
    <source>
        <dbReference type="SAM" id="Phobius"/>
    </source>
</evidence>
<dbReference type="EMBL" id="MUYT01000004">
    <property type="protein sequence ID" value="OOS21943.1"/>
    <property type="molecule type" value="Genomic_DNA"/>
</dbReference>
<protein>
    <submittedName>
        <fullName evidence="2">Uncharacterized protein</fullName>
    </submittedName>
</protein>
<keyword evidence="1" id="KW-0812">Transmembrane</keyword>
<keyword evidence="1" id="KW-0472">Membrane</keyword>
<keyword evidence="3" id="KW-1185">Reference proteome</keyword>
<feature type="transmembrane region" description="Helical" evidence="1">
    <location>
        <begin position="21"/>
        <end position="39"/>
    </location>
</feature>
<proteinExistence type="predicted"/>
<gene>
    <name evidence="2" type="ORF">B0682_04995</name>
</gene>
<comment type="caution">
    <text evidence="2">The sequence shown here is derived from an EMBL/GenBank/DDBJ whole genome shotgun (WGS) entry which is preliminary data.</text>
</comment>
<name>A0A1T0CI27_9GAMM</name>
<dbReference type="Proteomes" id="UP000191094">
    <property type="component" value="Unassembled WGS sequence"/>
</dbReference>
<evidence type="ECO:0000313" key="2">
    <source>
        <dbReference type="EMBL" id="OOS21943.1"/>
    </source>
</evidence>
<organism evidence="2 3">
    <name type="scientific">Lwoffella lincolnii</name>
    <dbReference type="NCBI Taxonomy" id="90241"/>
    <lineage>
        <taxon>Bacteria</taxon>
        <taxon>Pseudomonadati</taxon>
        <taxon>Pseudomonadota</taxon>
        <taxon>Gammaproteobacteria</taxon>
        <taxon>Moraxellales</taxon>
        <taxon>Moraxellaceae</taxon>
        <taxon>Lwoffella</taxon>
    </lineage>
</organism>
<dbReference type="AlphaFoldDB" id="A0A1T0CI27"/>
<keyword evidence="1" id="KW-1133">Transmembrane helix</keyword>
<accession>A0A1T0CI27</accession>
<reference evidence="2 3" key="1">
    <citation type="submission" date="2017-02" db="EMBL/GenBank/DDBJ databases">
        <title>Draft genome sequence of Moraxella lincolnii CCUG 9405T type strain.</title>
        <authorList>
            <person name="Salva-Serra F."/>
            <person name="Engstrom-Jakobsson H."/>
            <person name="Thorell K."/>
            <person name="Jaen-Luchoro D."/>
            <person name="Gonzales-Siles L."/>
            <person name="Karlsson R."/>
            <person name="Yazdan S."/>
            <person name="Boulund F."/>
            <person name="Johnning A."/>
            <person name="Engstrand L."/>
            <person name="Kristiansson E."/>
            <person name="Moore E."/>
        </authorList>
    </citation>
    <scope>NUCLEOTIDE SEQUENCE [LARGE SCALE GENOMIC DNA]</scope>
    <source>
        <strain evidence="2 3">CCUG 9405</strain>
    </source>
</reference>
<sequence>MLKGCDISDMNNDHINMMRDALCCSLYMFYMLLGLAHLVSKFLPSFCIKLVKNSVDERS</sequence>
<evidence type="ECO:0000313" key="3">
    <source>
        <dbReference type="Proteomes" id="UP000191094"/>
    </source>
</evidence>